<dbReference type="PANTHER" id="PTHR10343:SF81">
    <property type="entry name" value="CRUCIFORM DNA-RECOGNIZING PROTEIN 1-RELATED"/>
    <property type="match status" value="1"/>
</dbReference>
<proteinExistence type="inferred from homology"/>
<dbReference type="GO" id="GO:0007165">
    <property type="term" value="P:signal transduction"/>
    <property type="evidence" value="ECO:0007669"/>
    <property type="project" value="TreeGrafter"/>
</dbReference>
<keyword evidence="2" id="KW-0812">Transmembrane</keyword>
<reference evidence="5" key="1">
    <citation type="submission" date="2021-01" db="EMBL/GenBank/DDBJ databases">
        <authorList>
            <person name="Corre E."/>
            <person name="Pelletier E."/>
            <person name="Niang G."/>
            <person name="Scheremetjew M."/>
            <person name="Finn R."/>
            <person name="Kale V."/>
            <person name="Holt S."/>
            <person name="Cochrane G."/>
            <person name="Meng A."/>
            <person name="Brown T."/>
            <person name="Cohen L."/>
        </authorList>
    </citation>
    <scope>NUCLEOTIDE SEQUENCE</scope>
    <source>
        <strain evidence="5">CCMP441</strain>
        <strain evidence="6">CCMP644</strain>
    </source>
</reference>
<dbReference type="GO" id="GO:0031588">
    <property type="term" value="C:nucleotide-activated protein kinase complex"/>
    <property type="evidence" value="ECO:0007669"/>
    <property type="project" value="TreeGrafter"/>
</dbReference>
<evidence type="ECO:0000259" key="4">
    <source>
        <dbReference type="Pfam" id="PF16561"/>
    </source>
</evidence>
<dbReference type="GO" id="GO:0005737">
    <property type="term" value="C:cytoplasm"/>
    <property type="evidence" value="ECO:0007669"/>
    <property type="project" value="TreeGrafter"/>
</dbReference>
<dbReference type="InterPro" id="IPR050827">
    <property type="entry name" value="CRP1_MDG1_kinase"/>
</dbReference>
<dbReference type="GO" id="GO:0019901">
    <property type="term" value="F:protein kinase binding"/>
    <property type="evidence" value="ECO:0007669"/>
    <property type="project" value="TreeGrafter"/>
</dbReference>
<dbReference type="PANTHER" id="PTHR10343">
    <property type="entry name" value="5'-AMP-ACTIVATED PROTEIN KINASE , BETA SUBUNIT"/>
    <property type="match status" value="1"/>
</dbReference>
<evidence type="ECO:0000256" key="2">
    <source>
        <dbReference type="SAM" id="Phobius"/>
    </source>
</evidence>
<keyword evidence="2" id="KW-1133">Transmembrane helix</keyword>
<gene>
    <name evidence="6" type="ORF">HAND00432_LOCUS27699</name>
    <name evidence="5" type="ORF">HAND1043_LOCUS6465</name>
</gene>
<dbReference type="InterPro" id="IPR014756">
    <property type="entry name" value="Ig_E-set"/>
</dbReference>
<dbReference type="InterPro" id="IPR032640">
    <property type="entry name" value="AMPK1_CBM"/>
</dbReference>
<dbReference type="Pfam" id="PF16561">
    <property type="entry name" value="AMPK1_CBM"/>
    <property type="match status" value="1"/>
</dbReference>
<dbReference type="SUPFAM" id="SSF81296">
    <property type="entry name" value="E set domains"/>
    <property type="match status" value="1"/>
</dbReference>
<evidence type="ECO:0000256" key="1">
    <source>
        <dbReference type="ARBA" id="ARBA00038216"/>
    </source>
</evidence>
<evidence type="ECO:0000313" key="5">
    <source>
        <dbReference type="EMBL" id="CAD8739973.1"/>
    </source>
</evidence>
<evidence type="ECO:0000313" key="6">
    <source>
        <dbReference type="EMBL" id="CAD8976692.1"/>
    </source>
</evidence>
<accession>A0A6U2AYA9</accession>
<comment type="similarity">
    <text evidence="1">Belongs to the CRP1/MDG1 family.</text>
</comment>
<evidence type="ECO:0000256" key="3">
    <source>
        <dbReference type="SAM" id="SignalP"/>
    </source>
</evidence>
<sequence length="218" mass="23449">MDCAARTATLALLLVGYVAPAACLSASFEAPGLAKSLPFCQREDAFKGLVKGGGLIGRLRGGMDAKSKAAETASPSTADVRFQWPDTEGLTTVEVSGSWDNWSKVTPLEKKGKVYEMVLQLPQGSHTYKFILNGSKWVCSDAVPQKTDPDGNKNNMVSISHSDVVHHRMKGQKPSHSGSMKDSFMALLLGVVKLGSAAAAVLLGVYIYQHEIKPRWLD</sequence>
<dbReference type="EMBL" id="HBFK01010855">
    <property type="protein sequence ID" value="CAD8739973.1"/>
    <property type="molecule type" value="Transcribed_RNA"/>
</dbReference>
<feature type="signal peptide" evidence="3">
    <location>
        <begin position="1"/>
        <end position="23"/>
    </location>
</feature>
<keyword evidence="3" id="KW-0732">Signal</keyword>
<keyword evidence="2" id="KW-0472">Membrane</keyword>
<dbReference type="GO" id="GO:0005634">
    <property type="term" value="C:nucleus"/>
    <property type="evidence" value="ECO:0007669"/>
    <property type="project" value="TreeGrafter"/>
</dbReference>
<feature type="domain" description="AMP-activated protein kinase glycogen-binding" evidence="4">
    <location>
        <begin position="79"/>
        <end position="164"/>
    </location>
</feature>
<dbReference type="AlphaFoldDB" id="A0A6U2AYA9"/>
<dbReference type="Gene3D" id="2.60.40.10">
    <property type="entry name" value="Immunoglobulins"/>
    <property type="match status" value="1"/>
</dbReference>
<dbReference type="InterPro" id="IPR013783">
    <property type="entry name" value="Ig-like_fold"/>
</dbReference>
<name>A0A6U2AYA9_HEMAN</name>
<feature type="transmembrane region" description="Helical" evidence="2">
    <location>
        <begin position="184"/>
        <end position="208"/>
    </location>
</feature>
<organism evidence="5">
    <name type="scientific">Hemiselmis andersenii</name>
    <name type="common">Cryptophyte alga</name>
    <dbReference type="NCBI Taxonomy" id="464988"/>
    <lineage>
        <taxon>Eukaryota</taxon>
        <taxon>Cryptophyceae</taxon>
        <taxon>Cryptomonadales</taxon>
        <taxon>Hemiselmidaceae</taxon>
        <taxon>Hemiselmis</taxon>
    </lineage>
</organism>
<protein>
    <recommendedName>
        <fullName evidence="4">AMP-activated protein kinase glycogen-binding domain-containing protein</fullName>
    </recommendedName>
</protein>
<dbReference type="CDD" id="cd02859">
    <property type="entry name" value="E_set_AMPKbeta_like_N"/>
    <property type="match status" value="1"/>
</dbReference>
<dbReference type="EMBL" id="HBFX01046071">
    <property type="protein sequence ID" value="CAD8976692.1"/>
    <property type="molecule type" value="Transcribed_RNA"/>
</dbReference>
<feature type="chain" id="PRO_5035585343" description="AMP-activated protein kinase glycogen-binding domain-containing protein" evidence="3">
    <location>
        <begin position="24"/>
        <end position="218"/>
    </location>
</feature>